<keyword evidence="5 7" id="KW-0472">Membrane</keyword>
<evidence type="ECO:0000256" key="1">
    <source>
        <dbReference type="ARBA" id="ARBA00004653"/>
    </source>
</evidence>
<evidence type="ECO:0000256" key="3">
    <source>
        <dbReference type="ARBA" id="ARBA00022989"/>
    </source>
</evidence>
<dbReference type="GO" id="GO:0030134">
    <property type="term" value="C:COPII-coated ER to Golgi transport vesicle"/>
    <property type="evidence" value="ECO:0007669"/>
    <property type="project" value="TreeGrafter"/>
</dbReference>
<dbReference type="GO" id="GO:0000137">
    <property type="term" value="C:Golgi cis cisterna"/>
    <property type="evidence" value="ECO:0007669"/>
    <property type="project" value="TreeGrafter"/>
</dbReference>
<evidence type="ECO:0000256" key="4">
    <source>
        <dbReference type="ARBA" id="ARBA00023034"/>
    </source>
</evidence>
<feature type="transmembrane region" description="Helical" evidence="7">
    <location>
        <begin position="65"/>
        <end position="85"/>
    </location>
</feature>
<dbReference type="PANTHER" id="PTHR21493:SF9">
    <property type="entry name" value="GOLGI TRANSPORT PROTEIN 1-RELATED"/>
    <property type="match status" value="1"/>
</dbReference>
<accession>A0A875RYE1</accession>
<keyword evidence="9" id="KW-1185">Reference proteome</keyword>
<dbReference type="AlphaFoldDB" id="A0A875RYE1"/>
<protein>
    <submittedName>
        <fullName evidence="8">Golgi Transport</fullName>
    </submittedName>
</protein>
<dbReference type="PANTHER" id="PTHR21493">
    <property type="entry name" value="CGI-141-RELATED/LIPASE CONTAINING PROTEIN"/>
    <property type="match status" value="1"/>
</dbReference>
<evidence type="ECO:0000256" key="2">
    <source>
        <dbReference type="ARBA" id="ARBA00022692"/>
    </source>
</evidence>
<dbReference type="EMBL" id="CP064812">
    <property type="protein sequence ID" value="QPG74541.1"/>
    <property type="molecule type" value="Genomic_DNA"/>
</dbReference>
<keyword evidence="3 7" id="KW-1133">Transmembrane helix</keyword>
<feature type="transmembrane region" description="Helical" evidence="7">
    <location>
        <begin position="36"/>
        <end position="53"/>
    </location>
</feature>
<evidence type="ECO:0000256" key="5">
    <source>
        <dbReference type="ARBA" id="ARBA00023136"/>
    </source>
</evidence>
<keyword evidence="2 7" id="KW-0812">Transmembrane</keyword>
<dbReference type="InterPro" id="IPR045176">
    <property type="entry name" value="Got1"/>
</dbReference>
<evidence type="ECO:0000256" key="7">
    <source>
        <dbReference type="SAM" id="Phobius"/>
    </source>
</evidence>
<dbReference type="KEGG" id="bnn:FOA43_001871"/>
<gene>
    <name evidence="8" type="primary">GOT1</name>
    <name evidence="8" type="ORF">FOA43_001871</name>
</gene>
<dbReference type="InterPro" id="IPR007305">
    <property type="entry name" value="Vesicle_transpt_Got1/SFT2"/>
</dbReference>
<dbReference type="GO" id="GO:0005783">
    <property type="term" value="C:endoplasmic reticulum"/>
    <property type="evidence" value="ECO:0007669"/>
    <property type="project" value="TreeGrafter"/>
</dbReference>
<dbReference type="Pfam" id="PF04178">
    <property type="entry name" value="Got1"/>
    <property type="match status" value="1"/>
</dbReference>
<evidence type="ECO:0000313" key="9">
    <source>
        <dbReference type="Proteomes" id="UP000662931"/>
    </source>
</evidence>
<dbReference type="OrthoDB" id="204784at2759"/>
<dbReference type="GO" id="GO:0042147">
    <property type="term" value="P:retrograde transport, endosome to Golgi"/>
    <property type="evidence" value="ECO:0007669"/>
    <property type="project" value="InterPro"/>
</dbReference>
<evidence type="ECO:0000256" key="6">
    <source>
        <dbReference type="ARBA" id="ARBA00025799"/>
    </source>
</evidence>
<comment type="similarity">
    <text evidence="6">Belongs to the GOT1 family.</text>
</comment>
<comment type="subcellular location">
    <subcellularLocation>
        <location evidence="1">Golgi apparatus membrane</location>
        <topology evidence="1">Multi-pass membrane protein</topology>
    </subcellularLocation>
</comment>
<sequence>MLWLSESQKFGVFFTASGVVLFLVGIMALFDSALLAMGNVLFVLGLVLIIGPHKTVYFFSRTEKLRGSLCFLFGILLILLKHSFIGFIIESFGILGLFGEFFATMVQFLRSLPFIGPILSNPIVAPVIDKMAGVRVLPV</sequence>
<dbReference type="GO" id="GO:0005829">
    <property type="term" value="C:cytosol"/>
    <property type="evidence" value="ECO:0007669"/>
    <property type="project" value="GOC"/>
</dbReference>
<reference evidence="8" key="1">
    <citation type="submission" date="2020-10" db="EMBL/GenBank/DDBJ databases">
        <authorList>
            <person name="Roach M.J.R."/>
        </authorList>
    </citation>
    <scope>NUCLEOTIDE SEQUENCE</scope>
    <source>
        <strain evidence="8">CBS 1945</strain>
    </source>
</reference>
<organism evidence="8 9">
    <name type="scientific">Eeniella nana</name>
    <name type="common">Yeast</name>
    <name type="synonym">Brettanomyces nanus</name>
    <dbReference type="NCBI Taxonomy" id="13502"/>
    <lineage>
        <taxon>Eukaryota</taxon>
        <taxon>Fungi</taxon>
        <taxon>Dikarya</taxon>
        <taxon>Ascomycota</taxon>
        <taxon>Saccharomycotina</taxon>
        <taxon>Pichiomycetes</taxon>
        <taxon>Pichiales</taxon>
        <taxon>Pichiaceae</taxon>
        <taxon>Brettanomyces</taxon>
    </lineage>
</organism>
<name>A0A875RYE1_EENNA</name>
<dbReference type="RefSeq" id="XP_038778106.1">
    <property type="nucleotide sequence ID" value="XM_038922178.1"/>
</dbReference>
<dbReference type="GeneID" id="62195272"/>
<evidence type="ECO:0000313" key="8">
    <source>
        <dbReference type="EMBL" id="QPG74541.1"/>
    </source>
</evidence>
<dbReference type="Proteomes" id="UP000662931">
    <property type="component" value="Chromosome 1"/>
</dbReference>
<proteinExistence type="inferred from homology"/>
<feature type="transmembrane region" description="Helical" evidence="7">
    <location>
        <begin position="12"/>
        <end position="30"/>
    </location>
</feature>
<dbReference type="GO" id="GO:0000139">
    <property type="term" value="C:Golgi membrane"/>
    <property type="evidence" value="ECO:0007669"/>
    <property type="project" value="UniProtKB-SubCell"/>
</dbReference>
<dbReference type="GO" id="GO:0006888">
    <property type="term" value="P:endoplasmic reticulum to Golgi vesicle-mediated transport"/>
    <property type="evidence" value="ECO:0007669"/>
    <property type="project" value="InterPro"/>
</dbReference>
<keyword evidence="4" id="KW-0333">Golgi apparatus</keyword>